<dbReference type="RefSeq" id="WP_021668565.1">
    <property type="nucleotide sequence ID" value="NZ_JRNR01000002.1"/>
</dbReference>
<keyword evidence="1" id="KW-0472">Membrane</keyword>
<dbReference type="Pfam" id="PF14126">
    <property type="entry name" value="DUF4293"/>
    <property type="match status" value="1"/>
</dbReference>
<feature type="transmembrane region" description="Helical" evidence="1">
    <location>
        <begin position="7"/>
        <end position="28"/>
    </location>
</feature>
<comment type="caution">
    <text evidence="2">The sequence shown here is derived from an EMBL/GenBank/DDBJ whole genome shotgun (WGS) entry which is preliminary data.</text>
</comment>
<feature type="transmembrane region" description="Helical" evidence="1">
    <location>
        <begin position="86"/>
        <end position="108"/>
    </location>
</feature>
<name>A0A096AV06_9BACT</name>
<dbReference type="GeneID" id="91082277"/>
<accession>A0A096AV06</accession>
<sequence length="150" mass="17393">MIQRKQTIFLFLSFIIILLCLCFPIGWLESKGMGTPSNMTNLWIEGANEAKDFKVWPLFAILLLSLPCHLFTIFDYKNRKRQIKSCGFYMILNIIWYGAYIAMTQIMLKDITFHFSYAACLPLVSLILLFLSRQAIKADEALVRAADRIR</sequence>
<protein>
    <recommendedName>
        <fullName evidence="4">DUF4293 domain-containing protein</fullName>
    </recommendedName>
</protein>
<evidence type="ECO:0000256" key="1">
    <source>
        <dbReference type="SAM" id="Phobius"/>
    </source>
</evidence>
<dbReference type="EMBL" id="JRNR01000002">
    <property type="protein sequence ID" value="KGF50625.1"/>
    <property type="molecule type" value="Genomic_DNA"/>
</dbReference>
<evidence type="ECO:0008006" key="4">
    <source>
        <dbReference type="Google" id="ProtNLM"/>
    </source>
</evidence>
<evidence type="ECO:0000313" key="2">
    <source>
        <dbReference type="EMBL" id="KGF50625.1"/>
    </source>
</evidence>
<keyword evidence="1" id="KW-0812">Transmembrane</keyword>
<dbReference type="AlphaFoldDB" id="A0A096AV06"/>
<evidence type="ECO:0000313" key="3">
    <source>
        <dbReference type="Proteomes" id="UP000029538"/>
    </source>
</evidence>
<reference evidence="2 3" key="1">
    <citation type="submission" date="2014-07" db="EMBL/GenBank/DDBJ databases">
        <authorList>
            <person name="McCorrison J."/>
            <person name="Sanka R."/>
            <person name="Torralba M."/>
            <person name="Gillis M."/>
            <person name="Haft D.H."/>
            <person name="Methe B."/>
            <person name="Sutton G."/>
            <person name="Nelson K.E."/>
        </authorList>
    </citation>
    <scope>NUCLEOTIDE SEQUENCE [LARGE SCALE GENOMIC DNA]</scope>
    <source>
        <strain evidence="2 3">DNF00882</strain>
    </source>
</reference>
<feature type="transmembrane region" description="Helical" evidence="1">
    <location>
        <begin position="114"/>
        <end position="131"/>
    </location>
</feature>
<organism evidence="2 3">
    <name type="scientific">Prevotella disiens DNF00882</name>
    <dbReference type="NCBI Taxonomy" id="1401075"/>
    <lineage>
        <taxon>Bacteria</taxon>
        <taxon>Pseudomonadati</taxon>
        <taxon>Bacteroidota</taxon>
        <taxon>Bacteroidia</taxon>
        <taxon>Bacteroidales</taxon>
        <taxon>Prevotellaceae</taxon>
        <taxon>Prevotella</taxon>
    </lineage>
</organism>
<feature type="transmembrane region" description="Helical" evidence="1">
    <location>
        <begin position="55"/>
        <end position="74"/>
    </location>
</feature>
<dbReference type="Proteomes" id="UP000029538">
    <property type="component" value="Unassembled WGS sequence"/>
</dbReference>
<proteinExistence type="predicted"/>
<dbReference type="InterPro" id="IPR025635">
    <property type="entry name" value="DUF4293"/>
</dbReference>
<gene>
    <name evidence="2" type="ORF">HMPREF0654_00665</name>
</gene>
<keyword evidence="1" id="KW-1133">Transmembrane helix</keyword>